<dbReference type="VEuPathDB" id="TrichDB:TRFO_14207"/>
<protein>
    <recommendedName>
        <fullName evidence="4">Nucleoplasmin-like domain-containing protein</fullName>
    </recommendedName>
</protein>
<dbReference type="AlphaFoldDB" id="A0A1J4L022"/>
<feature type="region of interest" description="Disordered" evidence="1">
    <location>
        <begin position="123"/>
        <end position="142"/>
    </location>
</feature>
<gene>
    <name evidence="2" type="ORF">TRFO_14207</name>
</gene>
<dbReference type="RefSeq" id="XP_068368438.1">
    <property type="nucleotide sequence ID" value="XM_068497675.1"/>
</dbReference>
<dbReference type="Proteomes" id="UP000179807">
    <property type="component" value="Unassembled WGS sequence"/>
</dbReference>
<dbReference type="GeneID" id="94832379"/>
<organism evidence="2 3">
    <name type="scientific">Tritrichomonas foetus</name>
    <dbReference type="NCBI Taxonomy" id="1144522"/>
    <lineage>
        <taxon>Eukaryota</taxon>
        <taxon>Metamonada</taxon>
        <taxon>Parabasalia</taxon>
        <taxon>Tritrichomonadida</taxon>
        <taxon>Tritrichomonadidae</taxon>
        <taxon>Tritrichomonas</taxon>
    </lineage>
</organism>
<dbReference type="EMBL" id="MLAK01000239">
    <property type="protein sequence ID" value="OHT15302.1"/>
    <property type="molecule type" value="Genomic_DNA"/>
</dbReference>
<keyword evidence="3" id="KW-1185">Reference proteome</keyword>
<accession>A0A1J4L022</accession>
<evidence type="ECO:0008006" key="4">
    <source>
        <dbReference type="Google" id="ProtNLM"/>
    </source>
</evidence>
<name>A0A1J4L022_9EUKA</name>
<proteinExistence type="predicted"/>
<evidence type="ECO:0000313" key="3">
    <source>
        <dbReference type="Proteomes" id="UP000179807"/>
    </source>
</evidence>
<evidence type="ECO:0000313" key="2">
    <source>
        <dbReference type="EMBL" id="OHT15302.1"/>
    </source>
</evidence>
<comment type="caution">
    <text evidence="2">The sequence shown here is derived from an EMBL/GenBank/DDBJ whole genome shotgun (WGS) entry which is preliminary data.</text>
</comment>
<evidence type="ECO:0000256" key="1">
    <source>
        <dbReference type="SAM" id="MobiDB-lite"/>
    </source>
</evidence>
<reference evidence="2" key="1">
    <citation type="submission" date="2016-10" db="EMBL/GenBank/DDBJ databases">
        <authorList>
            <person name="Benchimol M."/>
            <person name="Almeida L.G."/>
            <person name="Vasconcelos A.T."/>
            <person name="Perreira-Neves A."/>
            <person name="Rosa I.A."/>
            <person name="Tasca T."/>
            <person name="Bogo M.R."/>
            <person name="de Souza W."/>
        </authorList>
    </citation>
    <scope>NUCLEOTIDE SEQUENCE [LARGE SCALE GENOMIC DNA]</scope>
    <source>
        <strain evidence="2">K</strain>
    </source>
</reference>
<sequence length="142" mass="15573">MSEEISSGQTPQVPIKYEVSADTPVTIDFTGHENNDVVLLTANLAENQTIEGKATVFVTYTAPKSDNEADGVETKKVELCSFTAEDDEEKDMQFSANKDANVTLSVEGSARIVVEGIFVDFNANEEDDLEGEEEEEEEAKEE</sequence>